<accession>A0A1G7ZUI0</accession>
<keyword evidence="3" id="KW-1185">Reference proteome</keyword>
<dbReference type="STRING" id="633440.SAMN05421869_101529"/>
<dbReference type="RefSeq" id="WP_090928682.1">
    <property type="nucleotide sequence ID" value="NZ_FNDJ01000001.1"/>
</dbReference>
<keyword evidence="1" id="KW-0732">Signal</keyword>
<evidence type="ECO:0000256" key="1">
    <source>
        <dbReference type="SAM" id="SignalP"/>
    </source>
</evidence>
<evidence type="ECO:0000313" key="3">
    <source>
        <dbReference type="Proteomes" id="UP000199202"/>
    </source>
</evidence>
<feature type="non-terminal residue" evidence="2">
    <location>
        <position position="384"/>
    </location>
</feature>
<evidence type="ECO:0000313" key="2">
    <source>
        <dbReference type="EMBL" id="SDH12341.1"/>
    </source>
</evidence>
<gene>
    <name evidence="2" type="ORF">SAMN05421869_101529</name>
</gene>
<reference evidence="2 3" key="1">
    <citation type="submission" date="2016-10" db="EMBL/GenBank/DDBJ databases">
        <authorList>
            <person name="de Groot N.N."/>
        </authorList>
    </citation>
    <scope>NUCLEOTIDE SEQUENCE [LARGE SCALE GENOMIC DNA]</scope>
    <source>
        <strain evidence="2 3">CGMCC 4.6533</strain>
    </source>
</reference>
<dbReference type="EMBL" id="FNDJ01000001">
    <property type="protein sequence ID" value="SDH12341.1"/>
    <property type="molecule type" value="Genomic_DNA"/>
</dbReference>
<dbReference type="Gene3D" id="2.115.10.10">
    <property type="entry name" value="Tachylectin 2"/>
    <property type="match status" value="1"/>
</dbReference>
<protein>
    <submittedName>
        <fullName evidence="2">Uncharacterized protein</fullName>
    </submittedName>
</protein>
<organism evidence="2 3">
    <name type="scientific">Nonomuraea jiangxiensis</name>
    <dbReference type="NCBI Taxonomy" id="633440"/>
    <lineage>
        <taxon>Bacteria</taxon>
        <taxon>Bacillati</taxon>
        <taxon>Actinomycetota</taxon>
        <taxon>Actinomycetes</taxon>
        <taxon>Streptosporangiales</taxon>
        <taxon>Streptosporangiaceae</taxon>
        <taxon>Nonomuraea</taxon>
    </lineage>
</organism>
<feature type="signal peptide" evidence="1">
    <location>
        <begin position="1"/>
        <end position="26"/>
    </location>
</feature>
<name>A0A1G7ZUI0_9ACTN</name>
<sequence length="384" mass="40954">MSRFTLAAVTAVTALVLSAAAQPAMADPQPEPSAASNITAAYQLAACDPSGTTSTDTALANQLNGTLKAKMRGYMSAYRVSCARMVIKAVHDRGLDPRAAVIAMATTIVETSIQNISEEVDHDSLGLFQQRASWGSASQRLNPTWATNAFLDKMIRVYPNNSWRTAPVGEVAQAVQVSAYPDRYQVEAGDAQIMVNTILPYVSAPRGTASVYGVLADGRLTYTAIDAATGQRTHGAVTSTATLGFTPKAMATLNFNTILVTEDSPEGRLYRIDVITNRDSLVFSPPVLLGTGYTHELLAYDGNTHLFGIAGGVLRRYTINATKPALSNISAGQLIGGGFTLKTLTATASNWLLGTTSGGQLISYRINGVESFTRYQLRDTTWQV</sequence>
<dbReference type="Proteomes" id="UP000199202">
    <property type="component" value="Unassembled WGS sequence"/>
</dbReference>
<proteinExistence type="predicted"/>
<feature type="chain" id="PRO_5011546165" evidence="1">
    <location>
        <begin position="27"/>
        <end position="384"/>
    </location>
</feature>
<dbReference type="AlphaFoldDB" id="A0A1G7ZUI0"/>